<dbReference type="EMBL" id="MHOJ01000045">
    <property type="protein sequence ID" value="OGZ61306.1"/>
    <property type="molecule type" value="Genomic_DNA"/>
</dbReference>
<evidence type="ECO:0000256" key="1">
    <source>
        <dbReference type="SAM" id="Phobius"/>
    </source>
</evidence>
<organism evidence="2 3">
    <name type="scientific">Candidatus Spechtbacteria bacterium RIFCSPLOWO2_02_FULL_38_8</name>
    <dbReference type="NCBI Taxonomy" id="1802164"/>
    <lineage>
        <taxon>Bacteria</taxon>
        <taxon>Candidatus Spechtiibacteriota</taxon>
    </lineage>
</organism>
<feature type="transmembrane region" description="Helical" evidence="1">
    <location>
        <begin position="48"/>
        <end position="67"/>
    </location>
</feature>
<keyword evidence="1" id="KW-0472">Membrane</keyword>
<protein>
    <submittedName>
        <fullName evidence="2">Uncharacterized protein</fullName>
    </submittedName>
</protein>
<keyword evidence="1" id="KW-0812">Transmembrane</keyword>
<feature type="transmembrane region" description="Helical" evidence="1">
    <location>
        <begin position="19"/>
        <end position="36"/>
    </location>
</feature>
<evidence type="ECO:0000313" key="2">
    <source>
        <dbReference type="EMBL" id="OGZ61306.1"/>
    </source>
</evidence>
<proteinExistence type="predicted"/>
<comment type="caution">
    <text evidence="2">The sequence shown here is derived from an EMBL/GenBank/DDBJ whole genome shotgun (WGS) entry which is preliminary data.</text>
</comment>
<keyword evidence="1" id="KW-1133">Transmembrane helix</keyword>
<feature type="transmembrane region" description="Helical" evidence="1">
    <location>
        <begin position="99"/>
        <end position="126"/>
    </location>
</feature>
<reference evidence="2 3" key="1">
    <citation type="journal article" date="2016" name="Nat. Commun.">
        <title>Thousands of microbial genomes shed light on interconnected biogeochemical processes in an aquifer system.</title>
        <authorList>
            <person name="Anantharaman K."/>
            <person name="Brown C.T."/>
            <person name="Hug L.A."/>
            <person name="Sharon I."/>
            <person name="Castelle C.J."/>
            <person name="Probst A.J."/>
            <person name="Thomas B.C."/>
            <person name="Singh A."/>
            <person name="Wilkins M.J."/>
            <person name="Karaoz U."/>
            <person name="Brodie E.L."/>
            <person name="Williams K.H."/>
            <person name="Hubbard S.S."/>
            <person name="Banfield J.F."/>
        </authorList>
    </citation>
    <scope>NUCLEOTIDE SEQUENCE [LARGE SCALE GENOMIC DNA]</scope>
</reference>
<name>A0A1G2HFM1_9BACT</name>
<evidence type="ECO:0000313" key="3">
    <source>
        <dbReference type="Proteomes" id="UP000178509"/>
    </source>
</evidence>
<dbReference type="Proteomes" id="UP000178509">
    <property type="component" value="Unassembled WGS sequence"/>
</dbReference>
<dbReference type="AlphaFoldDB" id="A0A1G2HFM1"/>
<sequence length="144" mass="17065">MVCNFKCQSLSVKIWKVRIQGLFFLIFILMYVKIFLAHKGENVMSLDWLWIVILVLWLPAGALAYRWNRFLSFFDLDENWKIRRFSTPAYPSKKFYRNLAIWFGFFSCISVFVILLVHIIVYILVITVKICVYIKKVILAIAGK</sequence>
<gene>
    <name evidence="2" type="ORF">A3H51_02695</name>
</gene>
<accession>A0A1G2HFM1</accession>